<comment type="caution">
    <text evidence="1">The sequence shown here is derived from an EMBL/GenBank/DDBJ whole genome shotgun (WGS) entry which is preliminary data.</text>
</comment>
<evidence type="ECO:0000313" key="1">
    <source>
        <dbReference type="EMBL" id="GAA5005632.1"/>
    </source>
</evidence>
<sequence length="95" mass="11099">MAGKEAWDDAGYDECLRAEREAYAWVMRSHGRMTPSQANEAALRRYPYEPPGTPYRGLTFHDEAWHWAMLDLQGPQYWVNRPDLLDPPEEYRALG</sequence>
<accession>A0ABP9IPU1</accession>
<gene>
    <name evidence="1" type="ORF">GCM10023335_22580</name>
</gene>
<dbReference type="RefSeq" id="WP_345645560.1">
    <property type="nucleotide sequence ID" value="NZ_BAABKB010000004.1"/>
</dbReference>
<evidence type="ECO:0000313" key="2">
    <source>
        <dbReference type="Proteomes" id="UP001501759"/>
    </source>
</evidence>
<dbReference type="EMBL" id="BAABKB010000004">
    <property type="protein sequence ID" value="GAA5005632.1"/>
    <property type="molecule type" value="Genomic_DNA"/>
</dbReference>
<proteinExistence type="predicted"/>
<keyword evidence="2" id="KW-1185">Reference proteome</keyword>
<organism evidence="1 2">
    <name type="scientific">Streptomyces siamensis</name>
    <dbReference type="NCBI Taxonomy" id="1274986"/>
    <lineage>
        <taxon>Bacteria</taxon>
        <taxon>Bacillati</taxon>
        <taxon>Actinomycetota</taxon>
        <taxon>Actinomycetes</taxon>
        <taxon>Kitasatosporales</taxon>
        <taxon>Streptomycetaceae</taxon>
        <taxon>Streptomyces</taxon>
    </lineage>
</organism>
<reference evidence="2" key="1">
    <citation type="journal article" date="2019" name="Int. J. Syst. Evol. Microbiol.">
        <title>The Global Catalogue of Microorganisms (GCM) 10K type strain sequencing project: providing services to taxonomists for standard genome sequencing and annotation.</title>
        <authorList>
            <consortium name="The Broad Institute Genomics Platform"/>
            <consortium name="The Broad Institute Genome Sequencing Center for Infectious Disease"/>
            <person name="Wu L."/>
            <person name="Ma J."/>
        </authorList>
    </citation>
    <scope>NUCLEOTIDE SEQUENCE [LARGE SCALE GENOMIC DNA]</scope>
    <source>
        <strain evidence="2">JCM 18409</strain>
    </source>
</reference>
<dbReference type="Proteomes" id="UP001501759">
    <property type="component" value="Unassembled WGS sequence"/>
</dbReference>
<name>A0ABP9IPU1_9ACTN</name>
<protein>
    <submittedName>
        <fullName evidence="1">Uncharacterized protein</fullName>
    </submittedName>
</protein>